<dbReference type="RefSeq" id="WP_074521797.1">
    <property type="nucleotide sequence ID" value="NZ_FNHZ01000005.1"/>
</dbReference>
<feature type="domain" description="AdoMet activation" evidence="1">
    <location>
        <begin position="130"/>
        <end position="193"/>
    </location>
</feature>
<dbReference type="Pfam" id="PF02965">
    <property type="entry name" value="Met_synt_B12"/>
    <property type="match status" value="1"/>
</dbReference>
<dbReference type="Proteomes" id="UP000187651">
    <property type="component" value="Unassembled WGS sequence"/>
</dbReference>
<dbReference type="EMBL" id="FNHZ01000005">
    <property type="protein sequence ID" value="SDN05672.1"/>
    <property type="molecule type" value="Genomic_DNA"/>
</dbReference>
<name>A0A1G9Y984_9FIRM</name>
<dbReference type="InterPro" id="IPR037010">
    <property type="entry name" value="VitB12-dep_Met_synth_activ_sf"/>
</dbReference>
<dbReference type="PIRSF" id="PIRSF037984">
    <property type="entry name" value="Met_synth_TM0269_prd"/>
    <property type="match status" value="1"/>
</dbReference>
<dbReference type="GO" id="GO:0032259">
    <property type="term" value="P:methylation"/>
    <property type="evidence" value="ECO:0007669"/>
    <property type="project" value="UniProtKB-KW"/>
</dbReference>
<keyword evidence="2" id="KW-0489">Methyltransferase</keyword>
<gene>
    <name evidence="2" type="ORF">SAMN05216544_1742</name>
</gene>
<organism evidence="2 3">
    <name type="scientific">Lachnospira pectinoschiza</name>
    <dbReference type="NCBI Taxonomy" id="28052"/>
    <lineage>
        <taxon>Bacteria</taxon>
        <taxon>Bacillati</taxon>
        <taxon>Bacillota</taxon>
        <taxon>Clostridia</taxon>
        <taxon>Lachnospirales</taxon>
        <taxon>Lachnospiraceae</taxon>
        <taxon>Lachnospira</taxon>
    </lineage>
</organism>
<accession>A0A1G9Y984</accession>
<keyword evidence="3" id="KW-1185">Reference proteome</keyword>
<evidence type="ECO:0000259" key="1">
    <source>
        <dbReference type="Pfam" id="PF02965"/>
    </source>
</evidence>
<evidence type="ECO:0000313" key="2">
    <source>
        <dbReference type="EMBL" id="SDN05672.1"/>
    </source>
</evidence>
<proteinExistence type="predicted"/>
<dbReference type="InterPro" id="IPR004223">
    <property type="entry name" value="VitB12-dep_Met_synth_activ_dom"/>
</dbReference>
<reference evidence="3" key="1">
    <citation type="submission" date="2016-10" db="EMBL/GenBank/DDBJ databases">
        <authorList>
            <person name="Varghese N."/>
            <person name="Submissions S."/>
        </authorList>
    </citation>
    <scope>NUCLEOTIDE SEQUENCE [LARGE SCALE GENOMIC DNA]</scope>
    <source>
        <strain evidence="3">M83</strain>
    </source>
</reference>
<dbReference type="InterPro" id="IPR017342">
    <property type="entry name" value="S-AdoMet-dep_Met_synth_prd"/>
</dbReference>
<dbReference type="Gene3D" id="3.40.109.40">
    <property type="match status" value="1"/>
</dbReference>
<dbReference type="SUPFAM" id="SSF56507">
    <property type="entry name" value="Methionine synthase activation domain-like"/>
    <property type="match status" value="1"/>
</dbReference>
<keyword evidence="2" id="KW-0808">Transferase</keyword>
<dbReference type="OrthoDB" id="9816190at2"/>
<evidence type="ECO:0000313" key="3">
    <source>
        <dbReference type="Proteomes" id="UP000187651"/>
    </source>
</evidence>
<dbReference type="GO" id="GO:0008705">
    <property type="term" value="F:methionine synthase activity"/>
    <property type="evidence" value="ECO:0007669"/>
    <property type="project" value="InterPro"/>
</dbReference>
<protein>
    <submittedName>
        <fullName evidence="2">5-methyltetrahydrofolate--homocysteine methyltransferase</fullName>
    </submittedName>
</protein>
<dbReference type="AlphaFoldDB" id="A0A1G9Y984"/>
<sequence length="225" mass="25230">MKNIILDKIDKSEALRYLGYRNTKIDDTLLAMIDECEEEVRKLASPRYIYKVFDFSETSEGITFSNTNLTLKGNSIKNHLANCEKAVAMAVTIGEGIDRNIRILSHTNLAKSVVFDAFSSAAIEQVCNKVEDIIREEFKEYKMTFRFGIGYGDLPLSHQKDFVKVLDATKKIGITVGNSHMMIPTKSVTAIIGLSKEEIKKANRNCADCNLMGNCNILKSGNHCY</sequence>